<evidence type="ECO:0000313" key="2">
    <source>
        <dbReference type="EMBL" id="QDU40702.1"/>
    </source>
</evidence>
<evidence type="ECO:0008006" key="4">
    <source>
        <dbReference type="Google" id="ProtNLM"/>
    </source>
</evidence>
<dbReference type="InterPro" id="IPR013783">
    <property type="entry name" value="Ig-like_fold"/>
</dbReference>
<sequence length="142" mass="14776">MNRCMLLSAAVAVALVGCTRSDLPTLGDVNGVVTLDGNPLPEAVVNFTPTSGGRPSTGTTDENGYYSLLYLEGVDGAIVGEHAVTVEPITTEEMDDYDEENPEAGGTPPPQLPDSAYDGSIKKEVAEGSNEIDIELSNASSE</sequence>
<evidence type="ECO:0000313" key="3">
    <source>
        <dbReference type="Proteomes" id="UP000320496"/>
    </source>
</evidence>
<dbReference type="Gene3D" id="2.60.40.10">
    <property type="entry name" value="Immunoglobulins"/>
    <property type="match status" value="1"/>
</dbReference>
<dbReference type="KEGG" id="mri:Mal4_50600"/>
<dbReference type="Proteomes" id="UP000320496">
    <property type="component" value="Chromosome"/>
</dbReference>
<dbReference type="SUPFAM" id="SSF49464">
    <property type="entry name" value="Carboxypeptidase regulatory domain-like"/>
    <property type="match status" value="1"/>
</dbReference>
<dbReference type="InterPro" id="IPR008969">
    <property type="entry name" value="CarboxyPept-like_regulatory"/>
</dbReference>
<dbReference type="AlphaFoldDB" id="A0A517ZDY6"/>
<name>A0A517ZDY6_9PLAN</name>
<feature type="region of interest" description="Disordered" evidence="1">
    <location>
        <begin position="87"/>
        <end position="118"/>
    </location>
</feature>
<protein>
    <recommendedName>
        <fullName evidence="4">Carboxypeptidase regulatory-like domain-containing protein</fullName>
    </recommendedName>
</protein>
<accession>A0A517ZDY6</accession>
<gene>
    <name evidence="2" type="ORF">Mal4_50600</name>
</gene>
<reference evidence="2 3" key="1">
    <citation type="submission" date="2019-02" db="EMBL/GenBank/DDBJ databases">
        <title>Deep-cultivation of Planctomycetes and their phenomic and genomic characterization uncovers novel biology.</title>
        <authorList>
            <person name="Wiegand S."/>
            <person name="Jogler M."/>
            <person name="Boedeker C."/>
            <person name="Pinto D."/>
            <person name="Vollmers J."/>
            <person name="Rivas-Marin E."/>
            <person name="Kohn T."/>
            <person name="Peeters S.H."/>
            <person name="Heuer A."/>
            <person name="Rast P."/>
            <person name="Oberbeckmann S."/>
            <person name="Bunk B."/>
            <person name="Jeske O."/>
            <person name="Meyerdierks A."/>
            <person name="Storesund J.E."/>
            <person name="Kallscheuer N."/>
            <person name="Luecker S."/>
            <person name="Lage O.M."/>
            <person name="Pohl T."/>
            <person name="Merkel B.J."/>
            <person name="Hornburger P."/>
            <person name="Mueller R.-W."/>
            <person name="Bruemmer F."/>
            <person name="Labrenz M."/>
            <person name="Spormann A.M."/>
            <person name="Op den Camp H."/>
            <person name="Overmann J."/>
            <person name="Amann R."/>
            <person name="Jetten M.S.M."/>
            <person name="Mascher T."/>
            <person name="Medema M.H."/>
            <person name="Devos D.P."/>
            <person name="Kaster A.-K."/>
            <person name="Ovreas L."/>
            <person name="Rohde M."/>
            <person name="Galperin M.Y."/>
            <person name="Jogler C."/>
        </authorList>
    </citation>
    <scope>NUCLEOTIDE SEQUENCE [LARGE SCALE GENOMIC DNA]</scope>
    <source>
        <strain evidence="2 3">Mal4</strain>
    </source>
</reference>
<keyword evidence="3" id="KW-1185">Reference proteome</keyword>
<proteinExistence type="predicted"/>
<evidence type="ECO:0000256" key="1">
    <source>
        <dbReference type="SAM" id="MobiDB-lite"/>
    </source>
</evidence>
<dbReference type="PROSITE" id="PS51257">
    <property type="entry name" value="PROKAR_LIPOPROTEIN"/>
    <property type="match status" value="1"/>
</dbReference>
<feature type="compositionally biased region" description="Acidic residues" evidence="1">
    <location>
        <begin position="90"/>
        <end position="102"/>
    </location>
</feature>
<organism evidence="2 3">
    <name type="scientific">Maioricimonas rarisocia</name>
    <dbReference type="NCBI Taxonomy" id="2528026"/>
    <lineage>
        <taxon>Bacteria</taxon>
        <taxon>Pseudomonadati</taxon>
        <taxon>Planctomycetota</taxon>
        <taxon>Planctomycetia</taxon>
        <taxon>Planctomycetales</taxon>
        <taxon>Planctomycetaceae</taxon>
        <taxon>Maioricimonas</taxon>
    </lineage>
</organism>
<dbReference type="EMBL" id="CP036275">
    <property type="protein sequence ID" value="QDU40702.1"/>
    <property type="molecule type" value="Genomic_DNA"/>
</dbReference>